<dbReference type="GO" id="GO:0003697">
    <property type="term" value="F:single-stranded DNA binding"/>
    <property type="evidence" value="ECO:0007669"/>
    <property type="project" value="InterPro"/>
</dbReference>
<dbReference type="GO" id="GO:0009295">
    <property type="term" value="C:nucleoid"/>
    <property type="evidence" value="ECO:0007669"/>
    <property type="project" value="TreeGrafter"/>
</dbReference>
<evidence type="ECO:0000313" key="5">
    <source>
        <dbReference type="Proteomes" id="UP000029109"/>
    </source>
</evidence>
<dbReference type="InterPro" id="IPR011344">
    <property type="entry name" value="ssDNA-bd"/>
</dbReference>
<name>A0A7V8KQS8_9BIFI</name>
<sequence length="255" mass="27238">MRRRRDAPYLSPSTSVPVPVRRGSCGPHRCGKGMDMVQLGVVTIVGYVGSEPAIFDKAKGAICSFRLGCTRGYYDAAHVWRSFPTTWITVKTFRRLAEHVHRSVRKGDPVIVTGQLNTEVWTQEDAERSRLVIEASSVGHDLNCGNAMFYKDDKTARGVQRDADSDGRTAESGGNVGPLAATSDAPAAPVEIDAAGYRGTDATAPQTASESYGTARGADGAIDAATNVRQPYTHTAGAGQLAPDDEQEEFADSGF</sequence>
<proteinExistence type="predicted"/>
<feature type="compositionally biased region" description="Basic and acidic residues" evidence="3">
    <location>
        <begin position="155"/>
        <end position="169"/>
    </location>
</feature>
<comment type="caution">
    <text evidence="4">The sequence shown here is derived from an EMBL/GenBank/DDBJ whole genome shotgun (WGS) entry which is preliminary data.</text>
</comment>
<evidence type="ECO:0000313" key="4">
    <source>
        <dbReference type="EMBL" id="KFI81015.1"/>
    </source>
</evidence>
<keyword evidence="1 2" id="KW-0238">DNA-binding</keyword>
<protein>
    <submittedName>
        <fullName evidence="4">Putative single-strand binding protein</fullName>
    </submittedName>
</protein>
<evidence type="ECO:0000256" key="1">
    <source>
        <dbReference type="ARBA" id="ARBA00023125"/>
    </source>
</evidence>
<dbReference type="EMBL" id="JGZJ01000010">
    <property type="protein sequence ID" value="KFI81015.1"/>
    <property type="molecule type" value="Genomic_DNA"/>
</dbReference>
<evidence type="ECO:0000256" key="3">
    <source>
        <dbReference type="SAM" id="MobiDB-lite"/>
    </source>
</evidence>
<dbReference type="Pfam" id="PF00436">
    <property type="entry name" value="SSB"/>
    <property type="match status" value="1"/>
</dbReference>
<dbReference type="InterPro" id="IPR012340">
    <property type="entry name" value="NA-bd_OB-fold"/>
</dbReference>
<dbReference type="PANTHER" id="PTHR10302:SF27">
    <property type="entry name" value="SINGLE-STRANDED DNA-BINDING PROTEIN"/>
    <property type="match status" value="1"/>
</dbReference>
<organism evidence="4 5">
    <name type="scientific">Bifidobacterium pullorum</name>
    <dbReference type="NCBI Taxonomy" id="78448"/>
    <lineage>
        <taxon>Bacteria</taxon>
        <taxon>Bacillati</taxon>
        <taxon>Actinomycetota</taxon>
        <taxon>Actinomycetes</taxon>
        <taxon>Bifidobacteriales</taxon>
        <taxon>Bifidobacteriaceae</taxon>
        <taxon>Bifidobacterium</taxon>
    </lineage>
</organism>
<feature type="region of interest" description="Disordered" evidence="3">
    <location>
        <begin position="155"/>
        <end position="186"/>
    </location>
</feature>
<feature type="region of interest" description="Disordered" evidence="3">
    <location>
        <begin position="222"/>
        <end position="255"/>
    </location>
</feature>
<gene>
    <name evidence="4" type="ORF">BPULL_3076</name>
</gene>
<dbReference type="AlphaFoldDB" id="A0A7V8KQS8"/>
<dbReference type="InterPro" id="IPR000424">
    <property type="entry name" value="Primosome_PriB/ssb"/>
</dbReference>
<feature type="compositionally biased region" description="Acidic residues" evidence="3">
    <location>
        <begin position="243"/>
        <end position="255"/>
    </location>
</feature>
<dbReference type="Gene3D" id="2.40.50.140">
    <property type="entry name" value="Nucleic acid-binding proteins"/>
    <property type="match status" value="1"/>
</dbReference>
<dbReference type="PANTHER" id="PTHR10302">
    <property type="entry name" value="SINGLE-STRANDED DNA-BINDING PROTEIN"/>
    <property type="match status" value="1"/>
</dbReference>
<reference evidence="4 5" key="1">
    <citation type="submission" date="2014-03" db="EMBL/GenBank/DDBJ databases">
        <title>Genomics of Bifidobacteria.</title>
        <authorList>
            <person name="Ventura M."/>
            <person name="Milani C."/>
            <person name="Lugli G.A."/>
        </authorList>
    </citation>
    <scope>NUCLEOTIDE SEQUENCE [LARGE SCALE GENOMIC DNA]</scope>
    <source>
        <strain evidence="4 5">LMG 21816</strain>
    </source>
</reference>
<dbReference type="Proteomes" id="UP000029109">
    <property type="component" value="Unassembled WGS sequence"/>
</dbReference>
<dbReference type="PROSITE" id="PS50935">
    <property type="entry name" value="SSB"/>
    <property type="match status" value="1"/>
</dbReference>
<evidence type="ECO:0000256" key="2">
    <source>
        <dbReference type="PROSITE-ProRule" id="PRU00252"/>
    </source>
</evidence>
<dbReference type="SUPFAM" id="SSF50249">
    <property type="entry name" value="Nucleic acid-binding proteins"/>
    <property type="match status" value="1"/>
</dbReference>
<accession>A0A7V8KQS8</accession>
<dbReference type="GO" id="GO:0006260">
    <property type="term" value="P:DNA replication"/>
    <property type="evidence" value="ECO:0007669"/>
    <property type="project" value="InterPro"/>
</dbReference>
<dbReference type="CDD" id="cd04496">
    <property type="entry name" value="SSB_OBF"/>
    <property type="match status" value="1"/>
</dbReference>